<reference evidence="2" key="2">
    <citation type="submission" date="2021-02" db="EMBL/GenBank/DDBJ databases">
        <title>Aspergillus puulaauensis MK2 genome sequence.</title>
        <authorList>
            <person name="Futagami T."/>
            <person name="Mori K."/>
            <person name="Kadooka C."/>
            <person name="Tanaka T."/>
        </authorList>
    </citation>
    <scope>NUCLEOTIDE SEQUENCE</scope>
    <source>
        <strain evidence="2">MK2</strain>
    </source>
</reference>
<feature type="compositionally biased region" description="Basic and acidic residues" evidence="1">
    <location>
        <begin position="269"/>
        <end position="278"/>
    </location>
</feature>
<dbReference type="KEGG" id="apuu:APUU_30539S"/>
<sequence>MVVADERRFLSWLSQLHEAEPVIPQSDKQPSARFIYDGIPIEKQILDASLIPQRRSPRARRWQQTRIELKDFEQPYLSRPTTKSTESGISRIERNGYKRLPRAKTKKDRYEYKGKSLVKNDRSTTVQTKKPPRQKRKHTINEDFQASNVPSSRLTLHSATNLGIFNRGKRSSPVKTRVPDQGFSETEFLSKRPIGIQANGLLHNEKTKFLEYDLGIESIGQAHSEIGGTLEQQPQAENITLDFDDPAIRYVPGKQAETSSDQLFCYGKEQKGPSEKPKVYPPMEQESRSAADIVAESSTMRLLDFNMHSSNANATANPEKVYWTLEDLKSIMQQRISSWKSEDEGSTTTPGSRLQISSRKRKNTSSQDKENIHEKFSKRRKTQGYGQRFELDPSDRSTCPRTAALEPCSFSGSCIDLPLGKPLPAHGQTDYAMEGNSFQPQRPCPGRGVGFVYGEDALFISQAFDAAYDAIMRSEPDAPLDASECVPTIKATTSNNDGNVPLHSPWEWGLKDEEMFNLSHIGQETLLAGQEASETAIYTPASGNYERYLSYSGGPCANQEGLLPMEKVSSMDSGQVREWKGPDANKLDYVTIDPMKNFWRQNKLY</sequence>
<dbReference type="Proteomes" id="UP000654913">
    <property type="component" value="Chromosome 3"/>
</dbReference>
<feature type="compositionally biased region" description="Polar residues" evidence="1">
    <location>
        <begin position="346"/>
        <end position="357"/>
    </location>
</feature>
<reference evidence="2" key="1">
    <citation type="submission" date="2021-01" db="EMBL/GenBank/DDBJ databases">
        <authorList>
            <consortium name="Aspergillus puulaauensis MK2 genome sequencing consortium"/>
            <person name="Kazuki M."/>
            <person name="Futagami T."/>
        </authorList>
    </citation>
    <scope>NUCLEOTIDE SEQUENCE</scope>
    <source>
        <strain evidence="2">MK2</strain>
    </source>
</reference>
<feature type="region of interest" description="Disordered" evidence="1">
    <location>
        <begin position="269"/>
        <end position="289"/>
    </location>
</feature>
<dbReference type="RefSeq" id="XP_041554508.1">
    <property type="nucleotide sequence ID" value="XM_041701644.1"/>
</dbReference>
<proteinExistence type="predicted"/>
<name>A0A7R8AJZ8_9EURO</name>
<feature type="region of interest" description="Disordered" evidence="1">
    <location>
        <begin position="119"/>
        <end position="151"/>
    </location>
</feature>
<organism evidence="2 3">
    <name type="scientific">Aspergillus puulaauensis</name>
    <dbReference type="NCBI Taxonomy" id="1220207"/>
    <lineage>
        <taxon>Eukaryota</taxon>
        <taxon>Fungi</taxon>
        <taxon>Dikarya</taxon>
        <taxon>Ascomycota</taxon>
        <taxon>Pezizomycotina</taxon>
        <taxon>Eurotiomycetes</taxon>
        <taxon>Eurotiomycetidae</taxon>
        <taxon>Eurotiales</taxon>
        <taxon>Aspergillaceae</taxon>
        <taxon>Aspergillus</taxon>
    </lineage>
</organism>
<dbReference type="EMBL" id="AP024445">
    <property type="protein sequence ID" value="BCS22314.1"/>
    <property type="molecule type" value="Genomic_DNA"/>
</dbReference>
<protein>
    <submittedName>
        <fullName evidence="2">Uncharacterized protein</fullName>
    </submittedName>
</protein>
<dbReference type="AlphaFoldDB" id="A0A7R8AJZ8"/>
<evidence type="ECO:0000313" key="2">
    <source>
        <dbReference type="EMBL" id="BCS22314.1"/>
    </source>
</evidence>
<evidence type="ECO:0000313" key="3">
    <source>
        <dbReference type="Proteomes" id="UP000654913"/>
    </source>
</evidence>
<gene>
    <name evidence="2" type="ORF">APUU_30539S</name>
</gene>
<keyword evidence="3" id="KW-1185">Reference proteome</keyword>
<feature type="region of interest" description="Disordered" evidence="1">
    <location>
        <begin position="337"/>
        <end position="398"/>
    </location>
</feature>
<dbReference type="GeneID" id="64972319"/>
<accession>A0A7R8AJZ8</accession>
<evidence type="ECO:0000256" key="1">
    <source>
        <dbReference type="SAM" id="MobiDB-lite"/>
    </source>
</evidence>
<dbReference type="OrthoDB" id="2537141at2759"/>
<feature type="compositionally biased region" description="Polar residues" evidence="1">
    <location>
        <begin position="142"/>
        <end position="151"/>
    </location>
</feature>